<protein>
    <submittedName>
        <fullName evidence="1">Uncharacterized protein</fullName>
    </submittedName>
</protein>
<comment type="caution">
    <text evidence="1">The sequence shown here is derived from an EMBL/GenBank/DDBJ whole genome shotgun (WGS) entry which is preliminary data.</text>
</comment>
<gene>
    <name evidence="1" type="ORF">OVA965_LOCUS33528</name>
    <name evidence="2" type="ORF">TMI583_LOCUS34418</name>
</gene>
<reference evidence="1" key="1">
    <citation type="submission" date="2021-02" db="EMBL/GenBank/DDBJ databases">
        <authorList>
            <person name="Nowell W R."/>
        </authorList>
    </citation>
    <scope>NUCLEOTIDE SEQUENCE</scope>
</reference>
<evidence type="ECO:0000313" key="2">
    <source>
        <dbReference type="EMBL" id="CAF4218273.1"/>
    </source>
</evidence>
<evidence type="ECO:0000313" key="3">
    <source>
        <dbReference type="Proteomes" id="UP000677228"/>
    </source>
</evidence>
<accession>A0A8S2FBR8</accession>
<name>A0A8S2FBR8_9BILA</name>
<organism evidence="1 3">
    <name type="scientific">Didymodactylos carnosus</name>
    <dbReference type="NCBI Taxonomy" id="1234261"/>
    <lineage>
        <taxon>Eukaryota</taxon>
        <taxon>Metazoa</taxon>
        <taxon>Spiralia</taxon>
        <taxon>Gnathifera</taxon>
        <taxon>Rotifera</taxon>
        <taxon>Eurotatoria</taxon>
        <taxon>Bdelloidea</taxon>
        <taxon>Philodinida</taxon>
        <taxon>Philodinidae</taxon>
        <taxon>Didymodactylos</taxon>
    </lineage>
</organism>
<proteinExistence type="predicted"/>
<evidence type="ECO:0000313" key="1">
    <source>
        <dbReference type="EMBL" id="CAF1415911.1"/>
    </source>
</evidence>
<dbReference type="Proteomes" id="UP000677228">
    <property type="component" value="Unassembled WGS sequence"/>
</dbReference>
<sequence>MSNDVAKCDLQLLCENLSKANSFYESTVIRMLSMTLSDNVLLSSRAHMTLDDDTNSIFDFERSYCDIRSSIIQQFYLLIHTLNNFDLGLISLDLMGKRMLSIISKRLNTIGSKINDIVQSCFDVDSQTLWCRNTSDNNKKTKKLDEEISILQYLASTLITSPPPLPRMFFQKLQKNNH</sequence>
<dbReference type="Proteomes" id="UP000682733">
    <property type="component" value="Unassembled WGS sequence"/>
</dbReference>
<dbReference type="EMBL" id="CAJOBA010048947">
    <property type="protein sequence ID" value="CAF4218273.1"/>
    <property type="molecule type" value="Genomic_DNA"/>
</dbReference>
<dbReference type="AlphaFoldDB" id="A0A8S2FBR8"/>
<dbReference type="EMBL" id="CAJNOK010027197">
    <property type="protein sequence ID" value="CAF1415911.1"/>
    <property type="molecule type" value="Genomic_DNA"/>
</dbReference>